<dbReference type="EC" id="4.1.1.48" evidence="3"/>
<reference evidence="11" key="1">
    <citation type="journal article" date="2013" name="Proc. Natl. Acad. Sci. U.S.A.">
        <title>Genome structure and metabolic features in the red seaweed Chondrus crispus shed light on evolution of the Archaeplastida.</title>
        <authorList>
            <person name="Collen J."/>
            <person name="Porcel B."/>
            <person name="Carre W."/>
            <person name="Ball S.G."/>
            <person name="Chaparro C."/>
            <person name="Tonon T."/>
            <person name="Barbeyron T."/>
            <person name="Michel G."/>
            <person name="Noel B."/>
            <person name="Valentin K."/>
            <person name="Elias M."/>
            <person name="Artiguenave F."/>
            <person name="Arun A."/>
            <person name="Aury J.M."/>
            <person name="Barbosa-Neto J.F."/>
            <person name="Bothwell J.H."/>
            <person name="Bouget F.Y."/>
            <person name="Brillet L."/>
            <person name="Cabello-Hurtado F."/>
            <person name="Capella-Gutierrez S."/>
            <person name="Charrier B."/>
            <person name="Cladiere L."/>
            <person name="Cock J.M."/>
            <person name="Coelho S.M."/>
            <person name="Colleoni C."/>
            <person name="Czjzek M."/>
            <person name="Da Silva C."/>
            <person name="Delage L."/>
            <person name="Denoeud F."/>
            <person name="Deschamps P."/>
            <person name="Dittami S.M."/>
            <person name="Gabaldon T."/>
            <person name="Gachon C.M."/>
            <person name="Groisillier A."/>
            <person name="Herve C."/>
            <person name="Jabbari K."/>
            <person name="Katinka M."/>
            <person name="Kloareg B."/>
            <person name="Kowalczyk N."/>
            <person name="Labadie K."/>
            <person name="Leblanc C."/>
            <person name="Lopez P.J."/>
            <person name="McLachlan D.H."/>
            <person name="Meslet-Cladiere L."/>
            <person name="Moustafa A."/>
            <person name="Nehr Z."/>
            <person name="Nyvall Collen P."/>
            <person name="Panaud O."/>
            <person name="Partensky F."/>
            <person name="Poulain J."/>
            <person name="Rensing S.A."/>
            <person name="Rousvoal S."/>
            <person name="Samson G."/>
            <person name="Symeonidi A."/>
            <person name="Weissenbach J."/>
            <person name="Zambounis A."/>
            <person name="Wincker P."/>
            <person name="Boyen C."/>
        </authorList>
    </citation>
    <scope>NUCLEOTIDE SEQUENCE [LARGE SCALE GENOMIC DNA]</scope>
    <source>
        <strain evidence="11">cv. Stackhouse</strain>
    </source>
</reference>
<protein>
    <recommendedName>
        <fullName evidence="3">indole-3-glycerol-phosphate synthase</fullName>
        <ecNumber evidence="3">4.1.1.48</ecNumber>
    </recommendedName>
</protein>
<dbReference type="GeneID" id="17322417"/>
<dbReference type="InterPro" id="IPR011060">
    <property type="entry name" value="RibuloseP-bd_barrel"/>
</dbReference>
<evidence type="ECO:0000259" key="9">
    <source>
        <dbReference type="Pfam" id="PF00218"/>
    </source>
</evidence>
<gene>
    <name evidence="10" type="ORF">CHC_T00008561001</name>
</gene>
<dbReference type="Gramene" id="CDF34882">
    <property type="protein sequence ID" value="CDF34882"/>
    <property type="gene ID" value="CHC_T00008561001"/>
</dbReference>
<dbReference type="AlphaFoldDB" id="R7Q8M7"/>
<dbReference type="Pfam" id="PF00218">
    <property type="entry name" value="IGPS"/>
    <property type="match status" value="1"/>
</dbReference>
<dbReference type="UniPathway" id="UPA00035">
    <property type="reaction ID" value="UER00043"/>
</dbReference>
<dbReference type="InterPro" id="IPR045186">
    <property type="entry name" value="Indole-3-glycerol_P_synth"/>
</dbReference>
<keyword evidence="7" id="KW-0057">Aromatic amino acid biosynthesis</keyword>
<dbReference type="PANTHER" id="PTHR22854:SF2">
    <property type="entry name" value="INDOLE-3-GLYCEROL-PHOSPHATE SYNTHASE"/>
    <property type="match status" value="1"/>
</dbReference>
<name>R7Q8M7_CHOCR</name>
<keyword evidence="8" id="KW-0456">Lyase</keyword>
<organism evidence="10 11">
    <name type="scientific">Chondrus crispus</name>
    <name type="common">Carrageen Irish moss</name>
    <name type="synonym">Polymorpha crispa</name>
    <dbReference type="NCBI Taxonomy" id="2769"/>
    <lineage>
        <taxon>Eukaryota</taxon>
        <taxon>Rhodophyta</taxon>
        <taxon>Florideophyceae</taxon>
        <taxon>Rhodymeniophycidae</taxon>
        <taxon>Gigartinales</taxon>
        <taxon>Gigartinaceae</taxon>
        <taxon>Chondrus</taxon>
    </lineage>
</organism>
<dbReference type="InterPro" id="IPR001468">
    <property type="entry name" value="Indole-3-GlycerolPSynthase_CS"/>
</dbReference>
<feature type="domain" description="Indole-3-glycerol phosphate synthase" evidence="9">
    <location>
        <begin position="43"/>
        <end position="302"/>
    </location>
</feature>
<dbReference type="OrthoDB" id="524799at2759"/>
<evidence type="ECO:0000256" key="4">
    <source>
        <dbReference type="ARBA" id="ARBA00022605"/>
    </source>
</evidence>
<evidence type="ECO:0000256" key="5">
    <source>
        <dbReference type="ARBA" id="ARBA00022793"/>
    </source>
</evidence>
<evidence type="ECO:0000256" key="3">
    <source>
        <dbReference type="ARBA" id="ARBA00012362"/>
    </source>
</evidence>
<keyword evidence="11" id="KW-1185">Reference proteome</keyword>
<evidence type="ECO:0000256" key="2">
    <source>
        <dbReference type="ARBA" id="ARBA00004696"/>
    </source>
</evidence>
<evidence type="ECO:0000256" key="6">
    <source>
        <dbReference type="ARBA" id="ARBA00022822"/>
    </source>
</evidence>
<dbReference type="OMA" id="IHYLGMN"/>
<evidence type="ECO:0000313" key="10">
    <source>
        <dbReference type="EMBL" id="CDF34882.1"/>
    </source>
</evidence>
<dbReference type="PhylomeDB" id="R7Q8M7"/>
<keyword evidence="6" id="KW-0822">Tryptophan biosynthesis</keyword>
<dbReference type="GO" id="GO:0004425">
    <property type="term" value="F:indole-3-glycerol-phosphate synthase activity"/>
    <property type="evidence" value="ECO:0007669"/>
    <property type="project" value="UniProtKB-EC"/>
</dbReference>
<comment type="pathway">
    <text evidence="2">Amino-acid biosynthesis; L-tryptophan biosynthesis; L-tryptophan from chorismate: step 4/5.</text>
</comment>
<dbReference type="CDD" id="cd00331">
    <property type="entry name" value="IGPS"/>
    <property type="match status" value="1"/>
</dbReference>
<dbReference type="Gene3D" id="3.20.20.70">
    <property type="entry name" value="Aldolase class I"/>
    <property type="match status" value="1"/>
</dbReference>
<proteinExistence type="predicted"/>
<accession>R7Q8M7</accession>
<dbReference type="STRING" id="2769.R7Q8M7"/>
<dbReference type="GO" id="GO:0004640">
    <property type="term" value="F:phosphoribosylanthranilate isomerase activity"/>
    <property type="evidence" value="ECO:0007669"/>
    <property type="project" value="TreeGrafter"/>
</dbReference>
<keyword evidence="4" id="KW-0028">Amino-acid biosynthesis</keyword>
<evidence type="ECO:0000313" key="11">
    <source>
        <dbReference type="Proteomes" id="UP000012073"/>
    </source>
</evidence>
<dbReference type="PANTHER" id="PTHR22854">
    <property type="entry name" value="TRYPTOPHAN BIOSYNTHESIS PROTEIN"/>
    <property type="match status" value="1"/>
</dbReference>
<dbReference type="GO" id="GO:0000162">
    <property type="term" value="P:L-tryptophan biosynthetic process"/>
    <property type="evidence" value="ECO:0007669"/>
    <property type="project" value="UniProtKB-UniPathway"/>
</dbReference>
<dbReference type="InterPro" id="IPR013798">
    <property type="entry name" value="Indole-3-glycerol_P_synth_dom"/>
</dbReference>
<dbReference type="Proteomes" id="UP000012073">
    <property type="component" value="Unassembled WGS sequence"/>
</dbReference>
<dbReference type="FunFam" id="3.20.20.70:FF:000024">
    <property type="entry name" value="Indole-3-glycerol phosphate synthase"/>
    <property type="match status" value="1"/>
</dbReference>
<dbReference type="InterPro" id="IPR013785">
    <property type="entry name" value="Aldolase_TIM"/>
</dbReference>
<dbReference type="PROSITE" id="PS00614">
    <property type="entry name" value="IGPS"/>
    <property type="match status" value="1"/>
</dbReference>
<dbReference type="SUPFAM" id="SSF51366">
    <property type="entry name" value="Ribulose-phoshate binding barrel"/>
    <property type="match status" value="1"/>
</dbReference>
<evidence type="ECO:0000256" key="8">
    <source>
        <dbReference type="ARBA" id="ARBA00023239"/>
    </source>
</evidence>
<evidence type="ECO:0000256" key="1">
    <source>
        <dbReference type="ARBA" id="ARBA00001633"/>
    </source>
</evidence>
<sequence>MAFVVPISTSTFTQRFRPAVSHRRPAGLTRMSAVPNVPDVLKKILERKETEVANLRAEVEAAGASHPVAKVLSKKGTLPRGKAFYSALKLPPGTITVIAEVKRRSPSKGKIGNVKNPGLLSRVYYEAGAGAISVLTDLEGFGGTLDDLKQVVETQSTFKGNYPEPCPVLRKDFTIDEIQIAEAAAAGASAVLLIVAALGKEKTKELLDATHAFGLDALVEVHDEDELKIALDAGAEIVGVNNRDLRTFDVSLDTAMRLAELIPEDVVKIAESGIAQYIDAWRLRDVGYNAVLVGESLIRAYEGSASDNTSYTPSYNQAKGLIMAFKAKGSVEFGRSSNFSFYGKGEAAKEVLGEMSI</sequence>
<keyword evidence="5" id="KW-0210">Decarboxylase</keyword>
<dbReference type="EMBL" id="HG001709">
    <property type="protein sequence ID" value="CDF34882.1"/>
    <property type="molecule type" value="Genomic_DNA"/>
</dbReference>
<comment type="catalytic activity">
    <reaction evidence="1">
        <text>1-(2-carboxyphenylamino)-1-deoxy-D-ribulose 5-phosphate + H(+) = (1S,2R)-1-C-(indol-3-yl)glycerol 3-phosphate + CO2 + H2O</text>
        <dbReference type="Rhea" id="RHEA:23476"/>
        <dbReference type="ChEBI" id="CHEBI:15377"/>
        <dbReference type="ChEBI" id="CHEBI:15378"/>
        <dbReference type="ChEBI" id="CHEBI:16526"/>
        <dbReference type="ChEBI" id="CHEBI:58613"/>
        <dbReference type="ChEBI" id="CHEBI:58866"/>
        <dbReference type="EC" id="4.1.1.48"/>
    </reaction>
</comment>
<dbReference type="RefSeq" id="XP_005714701.1">
    <property type="nucleotide sequence ID" value="XM_005714644.1"/>
</dbReference>
<dbReference type="KEGG" id="ccp:CHC_T00008561001"/>
<evidence type="ECO:0000256" key="7">
    <source>
        <dbReference type="ARBA" id="ARBA00023141"/>
    </source>
</evidence>